<accession>A0A084W0G9</accession>
<dbReference type="EnsemblMetazoa" id="ASIC011445-RA">
    <property type="protein sequence ID" value="ASIC011445-PA"/>
    <property type="gene ID" value="ASIC011445"/>
</dbReference>
<evidence type="ECO:0000313" key="1">
    <source>
        <dbReference type="EMBL" id="KFB43713.1"/>
    </source>
</evidence>
<reference evidence="1 3" key="1">
    <citation type="journal article" date="2014" name="BMC Genomics">
        <title>Genome sequence of Anopheles sinensis provides insight into genetics basis of mosquito competence for malaria parasites.</title>
        <authorList>
            <person name="Zhou D."/>
            <person name="Zhang D."/>
            <person name="Ding G."/>
            <person name="Shi L."/>
            <person name="Hou Q."/>
            <person name="Ye Y."/>
            <person name="Xu Y."/>
            <person name="Zhou H."/>
            <person name="Xiong C."/>
            <person name="Li S."/>
            <person name="Yu J."/>
            <person name="Hong S."/>
            <person name="Yu X."/>
            <person name="Zou P."/>
            <person name="Chen C."/>
            <person name="Chang X."/>
            <person name="Wang W."/>
            <person name="Lv Y."/>
            <person name="Sun Y."/>
            <person name="Ma L."/>
            <person name="Shen B."/>
            <person name="Zhu C."/>
        </authorList>
    </citation>
    <scope>NUCLEOTIDE SEQUENCE [LARGE SCALE GENOMIC DNA]</scope>
</reference>
<gene>
    <name evidence="1" type="ORF">ZHAS_00011445</name>
</gene>
<evidence type="ECO:0000313" key="3">
    <source>
        <dbReference type="Proteomes" id="UP000030765"/>
    </source>
</evidence>
<dbReference type="AlphaFoldDB" id="A0A084W0G9"/>
<sequence length="51" mass="5419">MPVNSITTAVTMTPATEAFGCSAVRFNPIWEVQHGVTTIVLLVWLAVADGC</sequence>
<organism evidence="1">
    <name type="scientific">Anopheles sinensis</name>
    <name type="common">Mosquito</name>
    <dbReference type="NCBI Taxonomy" id="74873"/>
    <lineage>
        <taxon>Eukaryota</taxon>
        <taxon>Metazoa</taxon>
        <taxon>Ecdysozoa</taxon>
        <taxon>Arthropoda</taxon>
        <taxon>Hexapoda</taxon>
        <taxon>Insecta</taxon>
        <taxon>Pterygota</taxon>
        <taxon>Neoptera</taxon>
        <taxon>Endopterygota</taxon>
        <taxon>Diptera</taxon>
        <taxon>Nematocera</taxon>
        <taxon>Culicoidea</taxon>
        <taxon>Culicidae</taxon>
        <taxon>Anophelinae</taxon>
        <taxon>Anopheles</taxon>
    </lineage>
</organism>
<proteinExistence type="predicted"/>
<protein>
    <submittedName>
        <fullName evidence="1 2">Uncharacterized protein</fullName>
    </submittedName>
</protein>
<dbReference type="VEuPathDB" id="VectorBase:ASIC011445"/>
<evidence type="ECO:0000313" key="2">
    <source>
        <dbReference type="EnsemblMetazoa" id="ASIC011445-PA"/>
    </source>
</evidence>
<dbReference type="EMBL" id="KE525262">
    <property type="protein sequence ID" value="KFB43713.1"/>
    <property type="molecule type" value="Genomic_DNA"/>
</dbReference>
<dbReference type="EMBL" id="ATLV01019122">
    <property type="status" value="NOT_ANNOTATED_CDS"/>
    <property type="molecule type" value="Genomic_DNA"/>
</dbReference>
<name>A0A084W0G9_ANOSI</name>
<keyword evidence="3" id="KW-1185">Reference proteome</keyword>
<dbReference type="Proteomes" id="UP000030765">
    <property type="component" value="Unassembled WGS sequence"/>
</dbReference>
<reference evidence="2" key="2">
    <citation type="submission" date="2020-05" db="UniProtKB">
        <authorList>
            <consortium name="EnsemblMetazoa"/>
        </authorList>
    </citation>
    <scope>IDENTIFICATION</scope>
</reference>